<dbReference type="SUPFAM" id="SSF53092">
    <property type="entry name" value="Creatinase/prolidase N-terminal domain"/>
    <property type="match status" value="1"/>
</dbReference>
<evidence type="ECO:0000256" key="2">
    <source>
        <dbReference type="ARBA" id="ARBA00022723"/>
    </source>
</evidence>
<dbReference type="InterPro" id="IPR000587">
    <property type="entry name" value="Creatinase_N"/>
</dbReference>
<dbReference type="RefSeq" id="WP_089969839.1">
    <property type="nucleotide sequence ID" value="NZ_FNJM01000006.1"/>
</dbReference>
<keyword evidence="7" id="KW-0645">Protease</keyword>
<proteinExistence type="inferred from homology"/>
<dbReference type="Pfam" id="PF16189">
    <property type="entry name" value="Creatinase_N_2"/>
    <property type="match status" value="1"/>
</dbReference>
<dbReference type="SUPFAM" id="SSF55920">
    <property type="entry name" value="Creatinase/aminopeptidase"/>
    <property type="match status" value="1"/>
</dbReference>
<feature type="domain" description="Peptidase M24" evidence="4">
    <location>
        <begin position="309"/>
        <end position="518"/>
    </location>
</feature>
<keyword evidence="3" id="KW-0378">Hydrolase</keyword>
<keyword evidence="7" id="KW-0031">Aminopeptidase</keyword>
<dbReference type="CDD" id="cd01085">
    <property type="entry name" value="APP"/>
    <property type="match status" value="1"/>
</dbReference>
<dbReference type="InterPro" id="IPR000994">
    <property type="entry name" value="Pept_M24"/>
</dbReference>
<dbReference type="Gene3D" id="3.90.230.10">
    <property type="entry name" value="Creatinase/methionine aminopeptidase superfamily"/>
    <property type="match status" value="1"/>
</dbReference>
<comment type="similarity">
    <text evidence="1">Belongs to the peptidase M24B family.</text>
</comment>
<dbReference type="EMBL" id="FNJM01000006">
    <property type="protein sequence ID" value="SDP49889.1"/>
    <property type="molecule type" value="Genomic_DNA"/>
</dbReference>
<dbReference type="GO" id="GO:0005737">
    <property type="term" value="C:cytoplasm"/>
    <property type="evidence" value="ECO:0007669"/>
    <property type="project" value="UniProtKB-ARBA"/>
</dbReference>
<evidence type="ECO:0000313" key="7">
    <source>
        <dbReference type="EMBL" id="SDP49889.1"/>
    </source>
</evidence>
<dbReference type="Pfam" id="PF16188">
    <property type="entry name" value="Peptidase_M24_C"/>
    <property type="match status" value="1"/>
</dbReference>
<feature type="domain" description="Peptidase M24 C-terminal" evidence="6">
    <location>
        <begin position="528"/>
        <end position="588"/>
    </location>
</feature>
<dbReference type="STRING" id="94869.SAMN04488529_106104"/>
<dbReference type="InterPro" id="IPR032416">
    <property type="entry name" value="Peptidase_M24_C"/>
</dbReference>
<dbReference type="Proteomes" id="UP000198597">
    <property type="component" value="Unassembled WGS sequence"/>
</dbReference>
<evidence type="ECO:0000259" key="6">
    <source>
        <dbReference type="Pfam" id="PF16188"/>
    </source>
</evidence>
<name>A0A1H0T795_9CLOT</name>
<dbReference type="GO" id="GO:0046872">
    <property type="term" value="F:metal ion binding"/>
    <property type="evidence" value="ECO:0007669"/>
    <property type="project" value="UniProtKB-KW"/>
</dbReference>
<dbReference type="InterPro" id="IPR029149">
    <property type="entry name" value="Creatin/AminoP/Spt16_N"/>
</dbReference>
<dbReference type="Pfam" id="PF01321">
    <property type="entry name" value="Creatinase_N"/>
    <property type="match status" value="1"/>
</dbReference>
<dbReference type="InterPro" id="IPR033740">
    <property type="entry name" value="Pept_M24B"/>
</dbReference>
<evidence type="ECO:0000259" key="4">
    <source>
        <dbReference type="Pfam" id="PF00557"/>
    </source>
</evidence>
<dbReference type="PANTHER" id="PTHR43763:SF6">
    <property type="entry name" value="XAA-PRO AMINOPEPTIDASE 1"/>
    <property type="match status" value="1"/>
</dbReference>
<dbReference type="InterPro" id="IPR050422">
    <property type="entry name" value="X-Pro_aminopeptidase_P"/>
</dbReference>
<accession>A0A1H0T795</accession>
<evidence type="ECO:0000313" key="8">
    <source>
        <dbReference type="Proteomes" id="UP000198597"/>
    </source>
</evidence>
<gene>
    <name evidence="7" type="ORF">SAMN04488529_106104</name>
</gene>
<dbReference type="PANTHER" id="PTHR43763">
    <property type="entry name" value="XAA-PRO AMINOPEPTIDASE 1"/>
    <property type="match status" value="1"/>
</dbReference>
<sequence length="588" mass="66761">MNNIIKLRETMDKNKINHYIIPSSDPHQSEYVADYYKGRAHISGFTGSAGTLLVSKETARLWTDGRYFIQANNELKDSGIDLMKMRIPGVLTLDQWVNENIKSGEVLGFDGRVISANQYKDLLKISEENNFKIEISKDLLEECWDNRPTLSKEEIFTHEVKFAGKSSSEKINEVRCEMTKDEVKNYIITSLDDIAWLFNIRGNDISFNPVALTYALITDEKATLYIDMDKVDDETLKILNNEGIEVSDYKNIENAVENIKESVCIDPQKVNAKLYSLINKEVKIIEKLNITTTLKAIKNQVEIANTENSQVRDGVAMVKFIKWLKENVGKEEVSEMSASDELLGFRAEGQNFKGASFGTIAGYKEHAAMMHYSATEESDYKLKPEGMLLVDSGGQYYDGTTDITRTFVLGNLTEEEKRDFTLVLKGHIALSTAKFLKGTTGMNLDILARRPLWQYGMDYKCGTGHGVGYFLNVHEGPQGFRQEGNTTVLEPGMIITNEPGVYKEGKHGIRIENTLLVVKDIISEEFGEFYKFQTISYCPIDLNGVVVKMLSVEEKEWLNNYHETVFNKLSPFLNKEEVNLLKEETRNI</sequence>
<keyword evidence="8" id="KW-1185">Reference proteome</keyword>
<dbReference type="OrthoDB" id="9806388at2"/>
<dbReference type="FunFam" id="3.40.350.10:FF:000003">
    <property type="entry name" value="Xaa-pro aminopeptidase P"/>
    <property type="match status" value="1"/>
</dbReference>
<keyword evidence="2" id="KW-0479">Metal-binding</keyword>
<dbReference type="InterPro" id="IPR036005">
    <property type="entry name" value="Creatinase/aminopeptidase-like"/>
</dbReference>
<dbReference type="AlphaFoldDB" id="A0A1H0T795"/>
<organism evidence="7 8">
    <name type="scientific">Clostridium gasigenes</name>
    <dbReference type="NCBI Taxonomy" id="94869"/>
    <lineage>
        <taxon>Bacteria</taxon>
        <taxon>Bacillati</taxon>
        <taxon>Bacillota</taxon>
        <taxon>Clostridia</taxon>
        <taxon>Eubacteriales</taxon>
        <taxon>Clostridiaceae</taxon>
        <taxon>Clostridium</taxon>
    </lineage>
</organism>
<dbReference type="Pfam" id="PF00557">
    <property type="entry name" value="Peptidase_M24"/>
    <property type="match status" value="1"/>
</dbReference>
<dbReference type="Gene3D" id="3.40.350.10">
    <property type="entry name" value="Creatinase/prolidase N-terminal domain"/>
    <property type="match status" value="2"/>
</dbReference>
<protein>
    <submittedName>
        <fullName evidence="7">Xaa-Pro aminopeptidase</fullName>
    </submittedName>
</protein>
<evidence type="ECO:0000259" key="5">
    <source>
        <dbReference type="Pfam" id="PF01321"/>
    </source>
</evidence>
<feature type="domain" description="Creatinase N-terminal" evidence="5">
    <location>
        <begin position="6"/>
        <end position="127"/>
    </location>
</feature>
<evidence type="ECO:0000256" key="1">
    <source>
        <dbReference type="ARBA" id="ARBA00008766"/>
    </source>
</evidence>
<dbReference type="FunFam" id="3.90.230.10:FF:000009">
    <property type="entry name" value="xaa-Pro aminopeptidase 2"/>
    <property type="match status" value="1"/>
</dbReference>
<reference evidence="7 8" key="1">
    <citation type="submission" date="2016-10" db="EMBL/GenBank/DDBJ databases">
        <authorList>
            <person name="de Groot N.N."/>
        </authorList>
    </citation>
    <scope>NUCLEOTIDE SEQUENCE [LARGE SCALE GENOMIC DNA]</scope>
    <source>
        <strain evidence="7 8">DSM 12272</strain>
    </source>
</reference>
<evidence type="ECO:0000256" key="3">
    <source>
        <dbReference type="ARBA" id="ARBA00022801"/>
    </source>
</evidence>
<dbReference type="GO" id="GO:0070006">
    <property type="term" value="F:metalloaminopeptidase activity"/>
    <property type="evidence" value="ECO:0007669"/>
    <property type="project" value="InterPro"/>
</dbReference>